<dbReference type="EMBL" id="HG739203">
    <property type="protein sequence ID" value="CDP16211.1"/>
    <property type="molecule type" value="Genomic_DNA"/>
</dbReference>
<dbReference type="CDD" id="cd23509">
    <property type="entry name" value="Gnk2-like"/>
    <property type="match status" value="2"/>
</dbReference>
<keyword evidence="2" id="KW-0723">Serine/threonine-protein kinase</keyword>
<feature type="transmembrane region" description="Helical" evidence="16">
    <location>
        <begin position="292"/>
        <end position="314"/>
    </location>
</feature>
<evidence type="ECO:0000256" key="10">
    <source>
        <dbReference type="ARBA" id="ARBA00022989"/>
    </source>
</evidence>
<dbReference type="OMA" id="MAFRIVT"/>
<organism evidence="20 21">
    <name type="scientific">Coffea canephora</name>
    <name type="common">Robusta coffee</name>
    <dbReference type="NCBI Taxonomy" id="49390"/>
    <lineage>
        <taxon>Eukaryota</taxon>
        <taxon>Viridiplantae</taxon>
        <taxon>Streptophyta</taxon>
        <taxon>Embryophyta</taxon>
        <taxon>Tracheophyta</taxon>
        <taxon>Spermatophyta</taxon>
        <taxon>Magnoliopsida</taxon>
        <taxon>eudicotyledons</taxon>
        <taxon>Gunneridae</taxon>
        <taxon>Pentapetalae</taxon>
        <taxon>asterids</taxon>
        <taxon>lamiids</taxon>
        <taxon>Gentianales</taxon>
        <taxon>Rubiaceae</taxon>
        <taxon>Ixoroideae</taxon>
        <taxon>Gardenieae complex</taxon>
        <taxon>Bertiereae - Coffeeae clade</taxon>
        <taxon>Coffeeae</taxon>
        <taxon>Coffea</taxon>
    </lineage>
</organism>
<dbReference type="GO" id="GO:0006950">
    <property type="term" value="P:response to stress"/>
    <property type="evidence" value="ECO:0007669"/>
    <property type="project" value="UniProtKB-ARBA"/>
</dbReference>
<dbReference type="InterPro" id="IPR017441">
    <property type="entry name" value="Protein_kinase_ATP_BS"/>
</dbReference>
<evidence type="ECO:0000313" key="20">
    <source>
        <dbReference type="EMBL" id="CDP16211.1"/>
    </source>
</evidence>
<evidence type="ECO:0000256" key="1">
    <source>
        <dbReference type="ARBA" id="ARBA00004167"/>
    </source>
</evidence>
<dbReference type="GO" id="GO:0004674">
    <property type="term" value="F:protein serine/threonine kinase activity"/>
    <property type="evidence" value="ECO:0007669"/>
    <property type="project" value="UniProtKB-KW"/>
</dbReference>
<dbReference type="SMART" id="SM00220">
    <property type="entry name" value="S_TKc"/>
    <property type="match status" value="1"/>
</dbReference>
<feature type="domain" description="Gnk2-homologous" evidence="19">
    <location>
        <begin position="134"/>
        <end position="255"/>
    </location>
</feature>
<feature type="domain" description="Protein kinase" evidence="18">
    <location>
        <begin position="354"/>
        <end position="629"/>
    </location>
</feature>
<sequence length="680" mass="75149">MLCLLSFHTTLTIPAGLNFLGYSCLVATYDPNSTAGSIYGTNLNLTLDILYSNASRTDINGFYNFSTGNDPSNTTVYGLFLCRGDVNTDVCKVCVRNASIQALQVCPYQKVAIVWYDQCFLRFSDQTIFSKAAFTPGYSSYNRLNITGLASYQFGMNLGNLLNQPANQAADDTWGKKFAAQEGNVSLQSADQPADQARNLYTLAECTPDLSADDCKSCLRKAIEEIPTYGFFGSIPIGGRLLFPSCSIRYELYRFYNTASSAPPLSPKLHVPASPPPNSAPPPPPPPNSSKAFPIAVPVVVVSVVLFIMALVFLKRRSRKSYVSMPLEATVAEILTAESLQYSLTEIQIATNNFSVDNKIGEGGFGRVYKGVLGNGQEIAVKRLSRSSGQGAEEFRNEIVVVAKLQHRNLVRLLGFCLEGEEKILIYEFVPNKSLDYFLFDPENKRSLNWSRRYNIIGGIAKGLLYLHEDSRLRIVHRDLKVSNILLDGNMSPKIADFGMAKICGVDQYEGNTNRIAGTVGYMAPEYTRWGQFSLKSDVFSFGVVILEIVTGKKSSDFHQSRDSEDLLSYAWNHWRRGQTLALLDSSIGDSYARNEVIQCIQVGLLCVEEYVIKRPTMASVVSMLNPSSVPLRTPHCPAVFRSCGSESRVDDLKVDQSNTQRISAPSSVNEASITEQYPR</sequence>
<keyword evidence="3" id="KW-0808">Transferase</keyword>
<evidence type="ECO:0000256" key="8">
    <source>
        <dbReference type="ARBA" id="ARBA00022777"/>
    </source>
</evidence>
<dbReference type="PROSITE" id="PS50011">
    <property type="entry name" value="PROTEIN_KINASE_DOM"/>
    <property type="match status" value="1"/>
</dbReference>
<dbReference type="PANTHER" id="PTHR27002:SF1050">
    <property type="entry name" value="CYSTEINE-RICH RECEPTOR-LIKE PROTEIN KINASE 5"/>
    <property type="match status" value="1"/>
</dbReference>
<feature type="region of interest" description="Disordered" evidence="15">
    <location>
        <begin position="267"/>
        <end position="288"/>
    </location>
</feature>
<evidence type="ECO:0000256" key="17">
    <source>
        <dbReference type="SAM" id="SignalP"/>
    </source>
</evidence>
<feature type="binding site" evidence="14">
    <location>
        <position position="382"/>
    </location>
    <ligand>
        <name>ATP</name>
        <dbReference type="ChEBI" id="CHEBI:30616"/>
    </ligand>
</feature>
<dbReference type="GO" id="GO:0005886">
    <property type="term" value="C:plasma membrane"/>
    <property type="evidence" value="ECO:0007669"/>
    <property type="project" value="TreeGrafter"/>
</dbReference>
<dbReference type="AlphaFoldDB" id="A0A068V6I1"/>
<evidence type="ECO:0000256" key="16">
    <source>
        <dbReference type="SAM" id="Phobius"/>
    </source>
</evidence>
<dbReference type="PROSITE" id="PS51473">
    <property type="entry name" value="GNK2"/>
    <property type="match status" value="2"/>
</dbReference>
<dbReference type="InterPro" id="IPR001245">
    <property type="entry name" value="Ser-Thr/Tyr_kinase_cat_dom"/>
</dbReference>
<keyword evidence="13" id="KW-0325">Glycoprotein</keyword>
<keyword evidence="4 16" id="KW-0812">Transmembrane</keyword>
<dbReference type="PANTHER" id="PTHR27002">
    <property type="entry name" value="RECEPTOR-LIKE SERINE/THREONINE-PROTEIN KINASE SD1-8"/>
    <property type="match status" value="1"/>
</dbReference>
<evidence type="ECO:0000259" key="19">
    <source>
        <dbReference type="PROSITE" id="PS51473"/>
    </source>
</evidence>
<dbReference type="Pfam" id="PF01657">
    <property type="entry name" value="Stress-antifung"/>
    <property type="match status" value="2"/>
</dbReference>
<evidence type="ECO:0000256" key="14">
    <source>
        <dbReference type="PROSITE-ProRule" id="PRU10141"/>
    </source>
</evidence>
<dbReference type="InterPro" id="IPR000719">
    <property type="entry name" value="Prot_kinase_dom"/>
</dbReference>
<feature type="chain" id="PRO_5001655577" description="Cysteine-rich receptor-like protein kinase 10" evidence="17">
    <location>
        <begin position="17"/>
        <end position="680"/>
    </location>
</feature>
<evidence type="ECO:0000259" key="18">
    <source>
        <dbReference type="PROSITE" id="PS50011"/>
    </source>
</evidence>
<feature type="signal peptide" evidence="17">
    <location>
        <begin position="1"/>
        <end position="16"/>
    </location>
</feature>
<dbReference type="FunFam" id="1.10.510.10:FF:000129">
    <property type="entry name" value="cysteine-rich receptor-like protein kinase 10"/>
    <property type="match status" value="1"/>
</dbReference>
<reference evidence="21" key="1">
    <citation type="journal article" date="2014" name="Science">
        <title>The coffee genome provides insight into the convergent evolution of caffeine biosynthesis.</title>
        <authorList>
            <person name="Denoeud F."/>
            <person name="Carretero-Paulet L."/>
            <person name="Dereeper A."/>
            <person name="Droc G."/>
            <person name="Guyot R."/>
            <person name="Pietrella M."/>
            <person name="Zheng C."/>
            <person name="Alberti A."/>
            <person name="Anthony F."/>
            <person name="Aprea G."/>
            <person name="Aury J.M."/>
            <person name="Bento P."/>
            <person name="Bernard M."/>
            <person name="Bocs S."/>
            <person name="Campa C."/>
            <person name="Cenci A."/>
            <person name="Combes M.C."/>
            <person name="Crouzillat D."/>
            <person name="Da Silva C."/>
            <person name="Daddiego L."/>
            <person name="De Bellis F."/>
            <person name="Dussert S."/>
            <person name="Garsmeur O."/>
            <person name="Gayraud T."/>
            <person name="Guignon V."/>
            <person name="Jahn K."/>
            <person name="Jamilloux V."/>
            <person name="Joet T."/>
            <person name="Labadie K."/>
            <person name="Lan T."/>
            <person name="Leclercq J."/>
            <person name="Lepelley M."/>
            <person name="Leroy T."/>
            <person name="Li L.T."/>
            <person name="Librado P."/>
            <person name="Lopez L."/>
            <person name="Munoz A."/>
            <person name="Noel B."/>
            <person name="Pallavicini A."/>
            <person name="Perrotta G."/>
            <person name="Poncet V."/>
            <person name="Pot D."/>
            <person name="Priyono X."/>
            <person name="Rigoreau M."/>
            <person name="Rouard M."/>
            <person name="Rozas J."/>
            <person name="Tranchant-Dubreuil C."/>
            <person name="VanBuren R."/>
            <person name="Zhang Q."/>
            <person name="Andrade A.C."/>
            <person name="Argout X."/>
            <person name="Bertrand B."/>
            <person name="de Kochko A."/>
            <person name="Graziosi G."/>
            <person name="Henry R.J."/>
            <person name="Jayarama X."/>
            <person name="Ming R."/>
            <person name="Nagai C."/>
            <person name="Rounsley S."/>
            <person name="Sankoff D."/>
            <person name="Giuliano G."/>
            <person name="Albert V.A."/>
            <person name="Wincker P."/>
            <person name="Lashermes P."/>
        </authorList>
    </citation>
    <scope>NUCLEOTIDE SEQUENCE [LARGE SCALE GENOMIC DNA]</scope>
    <source>
        <strain evidence="21">cv. DH200-94</strain>
    </source>
</reference>
<dbReference type="Pfam" id="PF07714">
    <property type="entry name" value="PK_Tyr_Ser-Thr"/>
    <property type="match status" value="1"/>
</dbReference>
<dbReference type="InterPro" id="IPR002902">
    <property type="entry name" value="GNK2"/>
</dbReference>
<keyword evidence="21" id="KW-1185">Reference proteome</keyword>
<evidence type="ECO:0000256" key="15">
    <source>
        <dbReference type="SAM" id="MobiDB-lite"/>
    </source>
</evidence>
<keyword evidence="7 14" id="KW-0547">Nucleotide-binding</keyword>
<keyword evidence="5 17" id="KW-0732">Signal</keyword>
<dbReference type="GO" id="GO:0005524">
    <property type="term" value="F:ATP binding"/>
    <property type="evidence" value="ECO:0007669"/>
    <property type="project" value="UniProtKB-UniRule"/>
</dbReference>
<dbReference type="InParanoid" id="A0A068V6I1"/>
<keyword evidence="6" id="KW-0677">Repeat</keyword>
<feature type="domain" description="Gnk2-homologous" evidence="19">
    <location>
        <begin position="21"/>
        <end position="128"/>
    </location>
</feature>
<keyword evidence="10 16" id="KW-1133">Transmembrane helix</keyword>
<dbReference type="Proteomes" id="UP000295252">
    <property type="component" value="Chromosome VII"/>
</dbReference>
<evidence type="ECO:0000256" key="4">
    <source>
        <dbReference type="ARBA" id="ARBA00022692"/>
    </source>
</evidence>
<proteinExistence type="predicted"/>
<dbReference type="FunCoup" id="A0A068V6I1">
    <property type="interactions" value="379"/>
</dbReference>
<dbReference type="SUPFAM" id="SSF56112">
    <property type="entry name" value="Protein kinase-like (PK-like)"/>
    <property type="match status" value="1"/>
</dbReference>
<evidence type="ECO:0000256" key="3">
    <source>
        <dbReference type="ARBA" id="ARBA00022679"/>
    </source>
</evidence>
<dbReference type="PROSITE" id="PS00108">
    <property type="entry name" value="PROTEIN_KINASE_ST"/>
    <property type="match status" value="1"/>
</dbReference>
<feature type="region of interest" description="Disordered" evidence="15">
    <location>
        <begin position="655"/>
        <end position="680"/>
    </location>
</feature>
<evidence type="ECO:0000256" key="7">
    <source>
        <dbReference type="ARBA" id="ARBA00022741"/>
    </source>
</evidence>
<dbReference type="InterPro" id="IPR008271">
    <property type="entry name" value="Ser/Thr_kinase_AS"/>
</dbReference>
<dbReference type="Gene3D" id="3.30.200.20">
    <property type="entry name" value="Phosphorylase Kinase, domain 1"/>
    <property type="match status" value="1"/>
</dbReference>
<evidence type="ECO:0008006" key="22">
    <source>
        <dbReference type="Google" id="ProtNLM"/>
    </source>
</evidence>
<dbReference type="PhylomeDB" id="A0A068V6I1"/>
<keyword evidence="8" id="KW-0418">Kinase</keyword>
<evidence type="ECO:0000256" key="9">
    <source>
        <dbReference type="ARBA" id="ARBA00022840"/>
    </source>
</evidence>
<feature type="compositionally biased region" description="Polar residues" evidence="15">
    <location>
        <begin position="656"/>
        <end position="680"/>
    </location>
</feature>
<comment type="subcellular location">
    <subcellularLocation>
        <location evidence="1">Membrane</location>
        <topology evidence="1">Single-pass membrane protein</topology>
    </subcellularLocation>
</comment>
<evidence type="ECO:0000256" key="6">
    <source>
        <dbReference type="ARBA" id="ARBA00022737"/>
    </source>
</evidence>
<evidence type="ECO:0000256" key="2">
    <source>
        <dbReference type="ARBA" id="ARBA00022527"/>
    </source>
</evidence>
<evidence type="ECO:0000256" key="11">
    <source>
        <dbReference type="ARBA" id="ARBA00023136"/>
    </source>
</evidence>
<keyword evidence="11 16" id="KW-0472">Membrane</keyword>
<protein>
    <recommendedName>
        <fullName evidence="22">Cysteine-rich receptor-like protein kinase 10</fullName>
    </recommendedName>
</protein>
<dbReference type="CDD" id="cd14066">
    <property type="entry name" value="STKc_IRAK"/>
    <property type="match status" value="1"/>
</dbReference>
<evidence type="ECO:0000256" key="13">
    <source>
        <dbReference type="ARBA" id="ARBA00023180"/>
    </source>
</evidence>
<evidence type="ECO:0000256" key="12">
    <source>
        <dbReference type="ARBA" id="ARBA00023170"/>
    </source>
</evidence>
<evidence type="ECO:0000313" key="21">
    <source>
        <dbReference type="Proteomes" id="UP000295252"/>
    </source>
</evidence>
<gene>
    <name evidence="20" type="ORF">GSCOC_T00017318001</name>
</gene>
<dbReference type="InterPro" id="IPR038408">
    <property type="entry name" value="GNK2_sf"/>
</dbReference>
<keyword evidence="9 14" id="KW-0067">ATP-binding</keyword>
<dbReference type="Gramene" id="CDP16211">
    <property type="protein sequence ID" value="CDP16211"/>
    <property type="gene ID" value="GSCOC_T00017318001"/>
</dbReference>
<evidence type="ECO:0000256" key="5">
    <source>
        <dbReference type="ARBA" id="ARBA00022729"/>
    </source>
</evidence>
<keyword evidence="12" id="KW-0675">Receptor</keyword>
<dbReference type="Gene3D" id="3.30.430.20">
    <property type="entry name" value="Gnk2 domain, C-X8-C-X2-C motif"/>
    <property type="match status" value="2"/>
</dbReference>
<dbReference type="PROSITE" id="PS00107">
    <property type="entry name" value="PROTEIN_KINASE_ATP"/>
    <property type="match status" value="1"/>
</dbReference>
<name>A0A068V6I1_COFCA</name>
<dbReference type="Gene3D" id="1.10.510.10">
    <property type="entry name" value="Transferase(Phosphotransferase) domain 1"/>
    <property type="match status" value="1"/>
</dbReference>
<dbReference type="FunFam" id="3.30.200.20:FF:000727">
    <property type="entry name" value="Cysteine-rich RLK (RECEPTOR-like protein kinase) 23"/>
    <property type="match status" value="1"/>
</dbReference>
<dbReference type="InterPro" id="IPR011009">
    <property type="entry name" value="Kinase-like_dom_sf"/>
</dbReference>
<accession>A0A068V6I1</accession>
<feature type="compositionally biased region" description="Pro residues" evidence="15">
    <location>
        <begin position="273"/>
        <end position="288"/>
    </location>
</feature>